<accession>A0ABZ1I5R9</accession>
<dbReference type="PANTHER" id="PTHR37291">
    <property type="entry name" value="5-METHYLCYTOSINE-SPECIFIC RESTRICTION ENZYME B"/>
    <property type="match status" value="1"/>
</dbReference>
<dbReference type="InterPro" id="IPR003593">
    <property type="entry name" value="AAA+_ATPase"/>
</dbReference>
<evidence type="ECO:0000256" key="1">
    <source>
        <dbReference type="SAM" id="MobiDB-lite"/>
    </source>
</evidence>
<name>A0ABZ1I5R9_9PSEU</name>
<dbReference type="InterPro" id="IPR027417">
    <property type="entry name" value="P-loop_NTPase"/>
</dbReference>
<dbReference type="Proteomes" id="UP001330812">
    <property type="component" value="Chromosome"/>
</dbReference>
<proteinExistence type="predicted"/>
<evidence type="ECO:0000313" key="3">
    <source>
        <dbReference type="EMBL" id="WSE28819.1"/>
    </source>
</evidence>
<dbReference type="InterPro" id="IPR011704">
    <property type="entry name" value="ATPase_dyneun-rel_AAA"/>
</dbReference>
<gene>
    <name evidence="3" type="ORF">VSH64_39290</name>
</gene>
<evidence type="ECO:0000313" key="4">
    <source>
        <dbReference type="Proteomes" id="UP001330812"/>
    </source>
</evidence>
<keyword evidence="4" id="KW-1185">Reference proteome</keyword>
<dbReference type="EMBL" id="CP142149">
    <property type="protein sequence ID" value="WSE28819.1"/>
    <property type="molecule type" value="Genomic_DNA"/>
</dbReference>
<evidence type="ECO:0000259" key="2">
    <source>
        <dbReference type="SMART" id="SM00382"/>
    </source>
</evidence>
<feature type="region of interest" description="Disordered" evidence="1">
    <location>
        <begin position="673"/>
        <end position="696"/>
    </location>
</feature>
<dbReference type="RefSeq" id="WP_326567815.1">
    <property type="nucleotide sequence ID" value="NZ_CP142149.1"/>
</dbReference>
<dbReference type="SMART" id="SM00382">
    <property type="entry name" value="AAA"/>
    <property type="match status" value="1"/>
</dbReference>
<feature type="compositionally biased region" description="Acidic residues" evidence="1">
    <location>
        <begin position="685"/>
        <end position="696"/>
    </location>
</feature>
<dbReference type="CDD" id="cd00009">
    <property type="entry name" value="AAA"/>
    <property type="match status" value="1"/>
</dbReference>
<feature type="domain" description="AAA+ ATPase" evidence="2">
    <location>
        <begin position="420"/>
        <end position="592"/>
    </location>
</feature>
<dbReference type="PANTHER" id="PTHR37291:SF1">
    <property type="entry name" value="TYPE IV METHYL-DIRECTED RESTRICTION ENZYME ECOKMCRB SUBUNIT"/>
    <property type="match status" value="1"/>
</dbReference>
<dbReference type="Pfam" id="PF07728">
    <property type="entry name" value="AAA_5"/>
    <property type="match status" value="1"/>
</dbReference>
<organism evidence="3 4">
    <name type="scientific">Amycolatopsis rhabdoformis</name>
    <dbReference type="NCBI Taxonomy" id="1448059"/>
    <lineage>
        <taxon>Bacteria</taxon>
        <taxon>Bacillati</taxon>
        <taxon>Actinomycetota</taxon>
        <taxon>Actinomycetes</taxon>
        <taxon>Pseudonocardiales</taxon>
        <taxon>Pseudonocardiaceae</taxon>
        <taxon>Amycolatopsis</taxon>
    </lineage>
</organism>
<dbReference type="InterPro" id="IPR052934">
    <property type="entry name" value="Methyl-DNA_Rec/Restrict_Enz"/>
</dbReference>
<protein>
    <submittedName>
        <fullName evidence="3">AAA family ATPase</fullName>
    </submittedName>
</protein>
<sequence length="696" mass="77791">MNSPELGRARFEKKLGRQLAGASPEAVQLMAEIIYLHLLAPSDFGGTAKRELLQTVLAFASDPVQIPLELDEELDGGFGRAGVAYRTQRPVQLAWLVRFVVAWKALDPAERQNALTDPWKFREVVDAVPLKSAYTQRNVLLHLAFPATFERITSRGHKQLILKKLGTEIPNPTGDEDRDLAALREVLEHQRGERIDFYDREIVRRWQGPAEGAEQQDRGWLVRGANVQGRNLVPEWLAEGYCSLAYSEFDEIPAGATRSDLDALFTEKVPDLTSRQRAVHVGVLDRFFNQMRPGDLVATVDGANVYVGSIDGAVTWTETPDRASGHRRAVTWFNAADPFKRDQLSVATRDRLSGQMTVSSLGPDVAEFLALAKPEADITDVAPEPVSSDFVVLPQPTTGLAEELFVDLEWLSETVDLLGDKKQIILYGPPGTGKTYLAQELARFLTEQNGGVHRLVQFHPSYSYEDFFEGFRPQRNDTTGTVGFELSDGPLKLLAKEASEDPSRAYVLIIDEINRANLAKVFGELYFLLEYRDRSVQLQYSPQVDFRLPANLYFIGTMNTADRSIALVDAAMRRRFAWQGLFPGEVPVDGMLRRWLRARALPADRADLLDALNRRVADREAAIGPSYLMDPRVGTEAGLARIWKHHIMPLLEERHIGDRIDLHAQYSIEALRDGSSALQPPGDEPAFDEETGEPPA</sequence>
<dbReference type="SUPFAM" id="SSF52540">
    <property type="entry name" value="P-loop containing nucleoside triphosphate hydrolases"/>
    <property type="match status" value="1"/>
</dbReference>
<dbReference type="Gene3D" id="3.40.50.300">
    <property type="entry name" value="P-loop containing nucleotide triphosphate hydrolases"/>
    <property type="match status" value="1"/>
</dbReference>
<reference evidence="3 4" key="1">
    <citation type="journal article" date="2015" name="Int. J. Syst. Evol. Microbiol.">
        <title>Amycolatopsis rhabdoformis sp. nov., an actinomycete isolated from a tropical forest soil.</title>
        <authorList>
            <person name="Souza W.R."/>
            <person name="Silva R.E."/>
            <person name="Goodfellow M."/>
            <person name="Busarakam K."/>
            <person name="Figueiro F.S."/>
            <person name="Ferreira D."/>
            <person name="Rodrigues-Filho E."/>
            <person name="Moraes L.A.B."/>
            <person name="Zucchi T.D."/>
        </authorList>
    </citation>
    <scope>NUCLEOTIDE SEQUENCE [LARGE SCALE GENOMIC DNA]</scope>
    <source>
        <strain evidence="3 4">NCIMB 14900</strain>
    </source>
</reference>